<evidence type="ECO:0000256" key="1">
    <source>
        <dbReference type="ARBA" id="ARBA00022676"/>
    </source>
</evidence>
<evidence type="ECO:0000256" key="3">
    <source>
        <dbReference type="SAM" id="Phobius"/>
    </source>
</evidence>
<dbReference type="Pfam" id="PF00535">
    <property type="entry name" value="Glycos_transf_2"/>
    <property type="match status" value="1"/>
</dbReference>
<proteinExistence type="predicted"/>
<dbReference type="CDD" id="cd06423">
    <property type="entry name" value="CESA_like"/>
    <property type="match status" value="1"/>
</dbReference>
<comment type="caution">
    <text evidence="5">The sequence shown here is derived from an EMBL/GenBank/DDBJ whole genome shotgun (WGS) entry which is preliminary data.</text>
</comment>
<dbReference type="GO" id="GO:0016757">
    <property type="term" value="F:glycosyltransferase activity"/>
    <property type="evidence" value="ECO:0007669"/>
    <property type="project" value="UniProtKB-KW"/>
</dbReference>
<dbReference type="OrthoDB" id="72851at2759"/>
<feature type="transmembrane region" description="Helical" evidence="3">
    <location>
        <begin position="858"/>
        <end position="881"/>
    </location>
</feature>
<keyword evidence="3" id="KW-0472">Membrane</keyword>
<dbReference type="PANTHER" id="PTHR43630:SF1">
    <property type="entry name" value="POLY-BETA-1,6-N-ACETYL-D-GLUCOSAMINE SYNTHASE"/>
    <property type="match status" value="1"/>
</dbReference>
<feature type="domain" description="Glycosyltransferase 2-like" evidence="4">
    <location>
        <begin position="576"/>
        <end position="742"/>
    </location>
</feature>
<dbReference type="EMBL" id="CAJNJA010053011">
    <property type="protein sequence ID" value="CAE7848922.1"/>
    <property type="molecule type" value="Genomic_DNA"/>
</dbReference>
<reference evidence="5" key="1">
    <citation type="submission" date="2021-02" db="EMBL/GenBank/DDBJ databases">
        <authorList>
            <person name="Dougan E. K."/>
            <person name="Rhodes N."/>
            <person name="Thang M."/>
            <person name="Chan C."/>
        </authorList>
    </citation>
    <scope>NUCLEOTIDE SEQUENCE</scope>
</reference>
<dbReference type="Proteomes" id="UP000601435">
    <property type="component" value="Unassembled WGS sequence"/>
</dbReference>
<feature type="non-terminal residue" evidence="5">
    <location>
        <position position="909"/>
    </location>
</feature>
<evidence type="ECO:0000313" key="5">
    <source>
        <dbReference type="EMBL" id="CAE7848922.1"/>
    </source>
</evidence>
<name>A0A813A0I4_9DINO</name>
<keyword evidence="1" id="KW-0328">Glycosyltransferase</keyword>
<sequence length="909" mass="97345">MADPATLALGSDAEAQALAIWARQGLARKGMNVRFAAEDAVPDIVMAQSAGSALTLDPEGRIAVSGEPGIEALLAARMSAAFMPTPDAWPVTVDQLSAETLLKNFRGSRRWTIPYALADLPGGLMPRRFAIDLKTSTLAPGNDWVVRVSLNGNLLRTERFDGQGDAISLDVTLPSEIQALSNAILVELIDTSPNDSICRVGPDAQAQLLPTSRLTPQGVQPSAGWPQMMRVLAAEPTIGLTVATALSPAEARTTAALLGSFLPVQSGVVFGAEADTAATRVEVTTAGGFRSALRLAGEIGDGAQSIWLVVPNGDKDARLIAVSDPRTAALIRAPGDHDYWSVDSRPPTLTRPLSVWAAPTLLVIFTAVAAALLAVISAEPFAAIFPNGDVVFSPYLGVHSIPLRIFIVSFIVAFSAVVGARAPQRLRFFLEVTLYYIVVCAAFDLINIAAYRLTGFVYSIHVVEILSGLFGFYIFSIRLLDQGTMPLRAPFAPFSARLKAASFVLITLAVTAAIAVSVWIDRLDLPLVDDLRSVALLGGIGPGVFLFLPVLFFLLYVLGTLRAFLRRKREYCPPVTVIIPAHNETHILPRTLAALEKAAAQYGGDVHVLVLDNCSTDGTAQTAVRSFAEMAQLCGQVVDVPVPGKSNALNAGIALTKTEIVIRIDADTQVSSASIRRAVRHFWRGDVGVVGGLPIAPGTGKFDSARNLETLLKHGYYQVAYGALDAIVGVPGMLAVYRTQAVRDAGGFTGGMNGEDTDMSLRIGEMGFRIVGDPTVTYVSEVPASWKHLREQRMRWFRSVYHVSARNRDYLDGWTPSVRGKIILPFMLLNSGRRAMTVPLVIFGVLYYFVGFNPLSPLTLQAVIAVTMGAPALMAAFAALANGRAGALIGIPEYLVFRLVRSYLTLESV</sequence>
<feature type="transmembrane region" description="Helical" evidence="3">
    <location>
        <begin position="432"/>
        <end position="450"/>
    </location>
</feature>
<dbReference type="InterPro" id="IPR001173">
    <property type="entry name" value="Glyco_trans_2-like"/>
</dbReference>
<feature type="transmembrane region" description="Helical" evidence="3">
    <location>
        <begin position="353"/>
        <end position="376"/>
    </location>
</feature>
<protein>
    <submittedName>
        <fullName evidence="5">YdaM protein</fullName>
    </submittedName>
</protein>
<keyword evidence="2" id="KW-0808">Transferase</keyword>
<feature type="transmembrane region" description="Helical" evidence="3">
    <location>
        <begin position="540"/>
        <end position="559"/>
    </location>
</feature>
<gene>
    <name evidence="5" type="primary">ydaM</name>
    <name evidence="5" type="ORF">SNEC2469_LOCUS26233</name>
</gene>
<keyword evidence="3" id="KW-0812">Transmembrane</keyword>
<keyword evidence="3" id="KW-1133">Transmembrane helix</keyword>
<evidence type="ECO:0000256" key="2">
    <source>
        <dbReference type="ARBA" id="ARBA00022679"/>
    </source>
</evidence>
<dbReference type="Gene3D" id="3.90.550.10">
    <property type="entry name" value="Spore Coat Polysaccharide Biosynthesis Protein SpsA, Chain A"/>
    <property type="match status" value="1"/>
</dbReference>
<keyword evidence="6" id="KW-1185">Reference proteome</keyword>
<organism evidence="5 6">
    <name type="scientific">Symbiodinium necroappetens</name>
    <dbReference type="NCBI Taxonomy" id="1628268"/>
    <lineage>
        <taxon>Eukaryota</taxon>
        <taxon>Sar</taxon>
        <taxon>Alveolata</taxon>
        <taxon>Dinophyceae</taxon>
        <taxon>Suessiales</taxon>
        <taxon>Symbiodiniaceae</taxon>
        <taxon>Symbiodinium</taxon>
    </lineage>
</organism>
<dbReference type="InterPro" id="IPR029044">
    <property type="entry name" value="Nucleotide-diphossugar_trans"/>
</dbReference>
<dbReference type="SUPFAM" id="SSF53448">
    <property type="entry name" value="Nucleotide-diphospho-sugar transferases"/>
    <property type="match status" value="1"/>
</dbReference>
<feature type="transmembrane region" description="Helical" evidence="3">
    <location>
        <begin position="500"/>
        <end position="520"/>
    </location>
</feature>
<dbReference type="PANTHER" id="PTHR43630">
    <property type="entry name" value="POLY-BETA-1,6-N-ACETYL-D-GLUCOSAMINE SYNTHASE"/>
    <property type="match status" value="1"/>
</dbReference>
<evidence type="ECO:0000259" key="4">
    <source>
        <dbReference type="Pfam" id="PF00535"/>
    </source>
</evidence>
<feature type="transmembrane region" description="Helical" evidence="3">
    <location>
        <begin position="456"/>
        <end position="480"/>
    </location>
</feature>
<feature type="transmembrane region" description="Helical" evidence="3">
    <location>
        <begin position="835"/>
        <end position="852"/>
    </location>
</feature>
<accession>A0A813A0I4</accession>
<feature type="transmembrane region" description="Helical" evidence="3">
    <location>
        <begin position="396"/>
        <end position="420"/>
    </location>
</feature>
<dbReference type="AlphaFoldDB" id="A0A813A0I4"/>
<evidence type="ECO:0000313" key="6">
    <source>
        <dbReference type="Proteomes" id="UP000601435"/>
    </source>
</evidence>